<dbReference type="SUPFAM" id="SSF50249">
    <property type="entry name" value="Nucleic acid-binding proteins"/>
    <property type="match status" value="1"/>
</dbReference>
<evidence type="ECO:0000256" key="1">
    <source>
        <dbReference type="ARBA" id="ARBA00022553"/>
    </source>
</evidence>
<dbReference type="CDD" id="cd04458">
    <property type="entry name" value="CSP_CDS"/>
    <property type="match status" value="1"/>
</dbReference>
<dbReference type="GO" id="GO:0003730">
    <property type="term" value="F:mRNA 3'-UTR binding"/>
    <property type="evidence" value="ECO:0007669"/>
    <property type="project" value="TreeGrafter"/>
</dbReference>
<keyword evidence="3" id="KW-0812">Transmembrane</keyword>
<keyword evidence="1" id="KW-0597">Phosphoprotein</keyword>
<feature type="transmembrane region" description="Helical" evidence="3">
    <location>
        <begin position="171"/>
        <end position="190"/>
    </location>
</feature>
<dbReference type="InterPro" id="IPR019844">
    <property type="entry name" value="CSD_CS"/>
</dbReference>
<evidence type="ECO:0000259" key="4">
    <source>
        <dbReference type="PROSITE" id="PS51857"/>
    </source>
</evidence>
<dbReference type="EMBL" id="QPJI01000022">
    <property type="protein sequence ID" value="RCW62714.1"/>
    <property type="molecule type" value="Genomic_DNA"/>
</dbReference>
<dbReference type="RefSeq" id="WP_114435471.1">
    <property type="nucleotide sequence ID" value="NZ_QPJI01000022.1"/>
</dbReference>
<feature type="transmembrane region" description="Helical" evidence="3">
    <location>
        <begin position="74"/>
        <end position="99"/>
    </location>
</feature>
<dbReference type="InterPro" id="IPR012340">
    <property type="entry name" value="NA-bd_OB-fold"/>
</dbReference>
<accession>A0A368X9J8</accession>
<dbReference type="Pfam" id="PF00313">
    <property type="entry name" value="CSD"/>
    <property type="match status" value="1"/>
</dbReference>
<dbReference type="GO" id="GO:0043488">
    <property type="term" value="P:regulation of mRNA stability"/>
    <property type="evidence" value="ECO:0007669"/>
    <property type="project" value="TreeGrafter"/>
</dbReference>
<dbReference type="InterPro" id="IPR052069">
    <property type="entry name" value="Ca-reg_mRNA-binding_domain"/>
</dbReference>
<reference evidence="5 6" key="1">
    <citation type="submission" date="2018-07" db="EMBL/GenBank/DDBJ databases">
        <title>Freshwater and sediment microbial communities from various areas in North America, analyzing microbe dynamics in response to fracking.</title>
        <authorList>
            <person name="Lamendella R."/>
        </authorList>
    </citation>
    <scope>NUCLEOTIDE SEQUENCE [LARGE SCALE GENOMIC DNA]</scope>
    <source>
        <strain evidence="5 6">105B</strain>
    </source>
</reference>
<dbReference type="InterPro" id="IPR011129">
    <property type="entry name" value="CSD"/>
</dbReference>
<name>A0A368X9J8_MARNT</name>
<dbReference type="Pfam" id="PF06961">
    <property type="entry name" value="DUF1294"/>
    <property type="match status" value="1"/>
</dbReference>
<dbReference type="Gene3D" id="2.40.50.140">
    <property type="entry name" value="Nucleic acid-binding proteins"/>
    <property type="match status" value="1"/>
</dbReference>
<evidence type="ECO:0000256" key="2">
    <source>
        <dbReference type="RuleBase" id="RU000408"/>
    </source>
</evidence>
<organism evidence="5 6">
    <name type="scientific">Marinobacter nauticus</name>
    <name type="common">Marinobacter hydrocarbonoclasticus</name>
    <name type="synonym">Marinobacter aquaeolei</name>
    <dbReference type="NCBI Taxonomy" id="2743"/>
    <lineage>
        <taxon>Bacteria</taxon>
        <taxon>Pseudomonadati</taxon>
        <taxon>Pseudomonadota</taxon>
        <taxon>Gammaproteobacteria</taxon>
        <taxon>Pseudomonadales</taxon>
        <taxon>Marinobacteraceae</taxon>
        <taxon>Marinobacter</taxon>
    </lineage>
</organism>
<evidence type="ECO:0000313" key="6">
    <source>
        <dbReference type="Proteomes" id="UP000253647"/>
    </source>
</evidence>
<evidence type="ECO:0000313" key="5">
    <source>
        <dbReference type="EMBL" id="RCW62714.1"/>
    </source>
</evidence>
<dbReference type="PROSITE" id="PS00352">
    <property type="entry name" value="CSD_1"/>
    <property type="match status" value="1"/>
</dbReference>
<protein>
    <submittedName>
        <fullName evidence="5">Uncharacterized membrane protein YsdA (DUF1294 family)</fullName>
    </submittedName>
</protein>
<proteinExistence type="predicted"/>
<gene>
    <name evidence="5" type="ORF">DET61_12235</name>
</gene>
<dbReference type="GO" id="GO:0005829">
    <property type="term" value="C:cytosol"/>
    <property type="evidence" value="ECO:0007669"/>
    <property type="project" value="UniProtKB-ARBA"/>
</dbReference>
<comment type="caution">
    <text evidence="5">The sequence shown here is derived from an EMBL/GenBank/DDBJ whole genome shotgun (WGS) entry which is preliminary data.</text>
</comment>
<sequence>MNQKGLLTSWNDAKGFGFITPENGGERLFAHISAYQGRGRPSASRKVVYAQTKDEKGRLRASSFQYAGVARHSAAVATGVWFALLIAAAVAGAVSVLYVQGYVPVLLPAAYGVMSVVTFLMYAVDKGAAESGRRRVPEGRLHLFELLCGWPGALVGQQFFRHKTRKTSYQVSFWFNVVLNLAVLCWLLLWPGAEFVRQALEIRPVMLLGFNFQG</sequence>
<comment type="subcellular location">
    <subcellularLocation>
        <location evidence="2">Cytoplasm</location>
    </subcellularLocation>
</comment>
<dbReference type="PROSITE" id="PS51857">
    <property type="entry name" value="CSD_2"/>
    <property type="match status" value="1"/>
</dbReference>
<evidence type="ECO:0000256" key="3">
    <source>
        <dbReference type="SAM" id="Phobius"/>
    </source>
</evidence>
<keyword evidence="3" id="KW-0472">Membrane</keyword>
<dbReference type="SMART" id="SM00357">
    <property type="entry name" value="CSP"/>
    <property type="match status" value="1"/>
</dbReference>
<dbReference type="Proteomes" id="UP000253647">
    <property type="component" value="Unassembled WGS sequence"/>
</dbReference>
<dbReference type="AlphaFoldDB" id="A0A368X9J8"/>
<dbReference type="PANTHER" id="PTHR12962:SF1">
    <property type="entry name" value="COLD SHOCK DOMAIN-CONTAINING PROTEIN CG9705"/>
    <property type="match status" value="1"/>
</dbReference>
<dbReference type="InterPro" id="IPR002059">
    <property type="entry name" value="CSP_DNA-bd"/>
</dbReference>
<dbReference type="PANTHER" id="PTHR12962">
    <property type="entry name" value="CALCIUM-REGULATED HEAT STABLE PROTEIN CRHSP-24-RELATED"/>
    <property type="match status" value="1"/>
</dbReference>
<feature type="transmembrane region" description="Helical" evidence="3">
    <location>
        <begin position="105"/>
        <end position="124"/>
    </location>
</feature>
<feature type="domain" description="CSD" evidence="4">
    <location>
        <begin position="2"/>
        <end position="71"/>
    </location>
</feature>
<keyword evidence="3" id="KW-1133">Transmembrane helix</keyword>
<dbReference type="InterPro" id="IPR010718">
    <property type="entry name" value="DUF1294"/>
</dbReference>